<dbReference type="EMBL" id="LXQA010008586">
    <property type="protein sequence ID" value="MCH85477.1"/>
    <property type="molecule type" value="Genomic_DNA"/>
</dbReference>
<keyword evidence="2" id="KW-1185">Reference proteome</keyword>
<comment type="caution">
    <text evidence="1">The sequence shown here is derived from an EMBL/GenBank/DDBJ whole genome shotgun (WGS) entry which is preliminary data.</text>
</comment>
<accession>A0A392MD78</accession>
<proteinExistence type="predicted"/>
<evidence type="ECO:0000313" key="1">
    <source>
        <dbReference type="EMBL" id="MCH85477.1"/>
    </source>
</evidence>
<evidence type="ECO:0000313" key="2">
    <source>
        <dbReference type="Proteomes" id="UP000265520"/>
    </source>
</evidence>
<dbReference type="Proteomes" id="UP000265520">
    <property type="component" value="Unassembled WGS sequence"/>
</dbReference>
<sequence>MRRKSKLIINNAINMAELLNKRIRQTGPKSIKLMRLLCSSL</sequence>
<organism evidence="1 2">
    <name type="scientific">Trifolium medium</name>
    <dbReference type="NCBI Taxonomy" id="97028"/>
    <lineage>
        <taxon>Eukaryota</taxon>
        <taxon>Viridiplantae</taxon>
        <taxon>Streptophyta</taxon>
        <taxon>Embryophyta</taxon>
        <taxon>Tracheophyta</taxon>
        <taxon>Spermatophyta</taxon>
        <taxon>Magnoliopsida</taxon>
        <taxon>eudicotyledons</taxon>
        <taxon>Gunneridae</taxon>
        <taxon>Pentapetalae</taxon>
        <taxon>rosids</taxon>
        <taxon>fabids</taxon>
        <taxon>Fabales</taxon>
        <taxon>Fabaceae</taxon>
        <taxon>Papilionoideae</taxon>
        <taxon>50 kb inversion clade</taxon>
        <taxon>NPAAA clade</taxon>
        <taxon>Hologalegina</taxon>
        <taxon>IRL clade</taxon>
        <taxon>Trifolieae</taxon>
        <taxon>Trifolium</taxon>
    </lineage>
</organism>
<protein>
    <submittedName>
        <fullName evidence="1">Uncharacterized protein</fullName>
    </submittedName>
</protein>
<reference evidence="1 2" key="1">
    <citation type="journal article" date="2018" name="Front. Plant Sci.">
        <title>Red Clover (Trifolium pratense) and Zigzag Clover (T. medium) - A Picture of Genomic Similarities and Differences.</title>
        <authorList>
            <person name="Dluhosova J."/>
            <person name="Istvanek J."/>
            <person name="Nedelnik J."/>
            <person name="Repkova J."/>
        </authorList>
    </citation>
    <scope>NUCLEOTIDE SEQUENCE [LARGE SCALE GENOMIC DNA]</scope>
    <source>
        <strain evidence="2">cv. 10/8</strain>
        <tissue evidence="1">Leaf</tissue>
    </source>
</reference>
<name>A0A392MD78_9FABA</name>
<dbReference type="AlphaFoldDB" id="A0A392MD78"/>
<gene>
    <name evidence="1" type="ORF">A2U01_0006323</name>
</gene>